<evidence type="ECO:0000256" key="5">
    <source>
        <dbReference type="ARBA" id="ARBA00022884"/>
    </source>
</evidence>
<evidence type="ECO:0000256" key="6">
    <source>
        <dbReference type="ARBA" id="ARBA00023187"/>
    </source>
</evidence>
<dbReference type="InterPro" id="IPR033871">
    <property type="entry name" value="LSm5"/>
</dbReference>
<dbReference type="InterPro" id="IPR001163">
    <property type="entry name" value="Sm_dom_euk/arc"/>
</dbReference>
<dbReference type="PANTHER" id="PTHR20971:SF0">
    <property type="entry name" value="U6 SNRNA-ASSOCIATED SM-LIKE PROTEIN LSM5"/>
    <property type="match status" value="1"/>
</dbReference>
<proteinExistence type="inferred from homology"/>
<keyword evidence="7" id="KW-0539">Nucleus</keyword>
<dbReference type="GO" id="GO:1990726">
    <property type="term" value="C:Lsm1-7-Pat1 complex"/>
    <property type="evidence" value="ECO:0007669"/>
    <property type="project" value="TreeGrafter"/>
</dbReference>
<dbReference type="GO" id="GO:0046540">
    <property type="term" value="C:U4/U6 x U5 tri-snRNP complex"/>
    <property type="evidence" value="ECO:0007669"/>
    <property type="project" value="TreeGrafter"/>
</dbReference>
<dbReference type="Gene3D" id="2.30.30.100">
    <property type="match status" value="1"/>
</dbReference>
<gene>
    <name evidence="10" type="ORF">SteCoe_13761</name>
</gene>
<dbReference type="GO" id="GO:0005688">
    <property type="term" value="C:U6 snRNP"/>
    <property type="evidence" value="ECO:0007669"/>
    <property type="project" value="TreeGrafter"/>
</dbReference>
<dbReference type="GO" id="GO:0000398">
    <property type="term" value="P:mRNA splicing, via spliceosome"/>
    <property type="evidence" value="ECO:0007669"/>
    <property type="project" value="TreeGrafter"/>
</dbReference>
<evidence type="ECO:0000256" key="8">
    <source>
        <dbReference type="ARBA" id="ARBA00023274"/>
    </source>
</evidence>
<feature type="domain" description="Sm" evidence="9">
    <location>
        <begin position="15"/>
        <end position="87"/>
    </location>
</feature>
<accession>A0A1R2C7R7</accession>
<sequence>MAREGGGNILPLSNCKVEFLDKCDGNKVWIILQDNKEISGNLRAHDENFNMIIDNVREFENQKNVGQRESILLSGQKILMVIPGSEPNYSE</sequence>
<organism evidence="10 11">
    <name type="scientific">Stentor coeruleus</name>
    <dbReference type="NCBI Taxonomy" id="5963"/>
    <lineage>
        <taxon>Eukaryota</taxon>
        <taxon>Sar</taxon>
        <taxon>Alveolata</taxon>
        <taxon>Ciliophora</taxon>
        <taxon>Postciliodesmatophora</taxon>
        <taxon>Heterotrichea</taxon>
        <taxon>Heterotrichida</taxon>
        <taxon>Stentoridae</taxon>
        <taxon>Stentor</taxon>
    </lineage>
</organism>
<protein>
    <recommendedName>
        <fullName evidence="9">Sm domain-containing protein</fullName>
    </recommendedName>
</protein>
<evidence type="ECO:0000313" key="10">
    <source>
        <dbReference type="EMBL" id="OMJ85039.1"/>
    </source>
</evidence>
<keyword evidence="3" id="KW-0507">mRNA processing</keyword>
<dbReference type="PROSITE" id="PS52002">
    <property type="entry name" value="SM"/>
    <property type="match status" value="1"/>
</dbReference>
<dbReference type="Proteomes" id="UP000187209">
    <property type="component" value="Unassembled WGS sequence"/>
</dbReference>
<comment type="subcellular location">
    <subcellularLocation>
        <location evidence="1">Nucleus</location>
    </subcellularLocation>
</comment>
<dbReference type="AlphaFoldDB" id="A0A1R2C7R7"/>
<keyword evidence="11" id="KW-1185">Reference proteome</keyword>
<dbReference type="InterPro" id="IPR047575">
    <property type="entry name" value="Sm"/>
</dbReference>
<evidence type="ECO:0000256" key="3">
    <source>
        <dbReference type="ARBA" id="ARBA00022664"/>
    </source>
</evidence>
<dbReference type="SUPFAM" id="SSF50182">
    <property type="entry name" value="Sm-like ribonucleoproteins"/>
    <property type="match status" value="1"/>
</dbReference>
<name>A0A1R2C7R7_9CILI</name>
<evidence type="ECO:0000256" key="1">
    <source>
        <dbReference type="ARBA" id="ARBA00004123"/>
    </source>
</evidence>
<reference evidence="10 11" key="1">
    <citation type="submission" date="2016-11" db="EMBL/GenBank/DDBJ databases">
        <title>The macronuclear genome of Stentor coeruleus: a giant cell with tiny introns.</title>
        <authorList>
            <person name="Slabodnick M."/>
            <person name="Ruby J.G."/>
            <person name="Reiff S.B."/>
            <person name="Swart E.C."/>
            <person name="Gosai S."/>
            <person name="Prabakaran S."/>
            <person name="Witkowska E."/>
            <person name="Larue G.E."/>
            <person name="Fisher S."/>
            <person name="Freeman R.M."/>
            <person name="Gunawardena J."/>
            <person name="Chu W."/>
            <person name="Stover N.A."/>
            <person name="Gregory B.D."/>
            <person name="Nowacki M."/>
            <person name="Derisi J."/>
            <person name="Roy S.W."/>
            <person name="Marshall W.F."/>
            <person name="Sood P."/>
        </authorList>
    </citation>
    <scope>NUCLEOTIDE SEQUENCE [LARGE SCALE GENOMIC DNA]</scope>
    <source>
        <strain evidence="10">WM001</strain>
    </source>
</reference>
<comment type="caution">
    <text evidence="10">The sequence shown here is derived from an EMBL/GenBank/DDBJ whole genome shotgun (WGS) entry which is preliminary data.</text>
</comment>
<evidence type="ECO:0000256" key="2">
    <source>
        <dbReference type="ARBA" id="ARBA00006850"/>
    </source>
</evidence>
<comment type="similarity">
    <text evidence="2">Belongs to the snRNP Sm proteins family.</text>
</comment>
<evidence type="ECO:0000259" key="9">
    <source>
        <dbReference type="PROSITE" id="PS52002"/>
    </source>
</evidence>
<dbReference type="GO" id="GO:0005681">
    <property type="term" value="C:spliceosomal complex"/>
    <property type="evidence" value="ECO:0007669"/>
    <property type="project" value="UniProtKB-KW"/>
</dbReference>
<dbReference type="SMART" id="SM00651">
    <property type="entry name" value="Sm"/>
    <property type="match status" value="1"/>
</dbReference>
<keyword evidence="8" id="KW-0687">Ribonucleoprotein</keyword>
<evidence type="ECO:0000256" key="7">
    <source>
        <dbReference type="ARBA" id="ARBA00023242"/>
    </source>
</evidence>
<dbReference type="InterPro" id="IPR010920">
    <property type="entry name" value="LSM_dom_sf"/>
</dbReference>
<keyword evidence="5" id="KW-0694">RNA-binding</keyword>
<dbReference type="Pfam" id="PF01423">
    <property type="entry name" value="LSM"/>
    <property type="match status" value="1"/>
</dbReference>
<keyword evidence="6" id="KW-0508">mRNA splicing</keyword>
<evidence type="ECO:0000256" key="4">
    <source>
        <dbReference type="ARBA" id="ARBA00022728"/>
    </source>
</evidence>
<dbReference type="OrthoDB" id="429711at2759"/>
<dbReference type="PANTHER" id="PTHR20971">
    <property type="entry name" value="U6 SNRNA-ASSOCIATED PROTEIN"/>
    <property type="match status" value="1"/>
</dbReference>
<keyword evidence="4" id="KW-0747">Spliceosome</keyword>
<dbReference type="GO" id="GO:0003723">
    <property type="term" value="F:RNA binding"/>
    <property type="evidence" value="ECO:0007669"/>
    <property type="project" value="UniProtKB-KW"/>
</dbReference>
<dbReference type="EMBL" id="MPUH01000250">
    <property type="protein sequence ID" value="OMJ85039.1"/>
    <property type="molecule type" value="Genomic_DNA"/>
</dbReference>
<evidence type="ECO:0000313" key="11">
    <source>
        <dbReference type="Proteomes" id="UP000187209"/>
    </source>
</evidence>